<keyword evidence="2" id="KW-1185">Reference proteome</keyword>
<organism evidence="1 2">
    <name type="scientific">Nonomuraea phyllanthi</name>
    <dbReference type="NCBI Taxonomy" id="2219224"/>
    <lineage>
        <taxon>Bacteria</taxon>
        <taxon>Bacillati</taxon>
        <taxon>Actinomycetota</taxon>
        <taxon>Actinomycetes</taxon>
        <taxon>Streptosporangiales</taxon>
        <taxon>Streptosporangiaceae</taxon>
        <taxon>Nonomuraea</taxon>
    </lineage>
</organism>
<protein>
    <submittedName>
        <fullName evidence="1">Uncharacterized protein</fullName>
    </submittedName>
</protein>
<dbReference type="EMBL" id="VDLX02000025">
    <property type="protein sequence ID" value="KAB8188523.1"/>
    <property type="molecule type" value="Genomic_DNA"/>
</dbReference>
<dbReference type="AlphaFoldDB" id="A0A5C4VD37"/>
<proteinExistence type="predicted"/>
<gene>
    <name evidence="1" type="ORF">FH608_044445</name>
</gene>
<name>A0A5C4VD37_9ACTN</name>
<accession>A0A5C4VD37</accession>
<evidence type="ECO:0000313" key="2">
    <source>
        <dbReference type="Proteomes" id="UP000312512"/>
    </source>
</evidence>
<dbReference type="Proteomes" id="UP000312512">
    <property type="component" value="Unassembled WGS sequence"/>
</dbReference>
<evidence type="ECO:0000313" key="1">
    <source>
        <dbReference type="EMBL" id="KAB8188523.1"/>
    </source>
</evidence>
<dbReference type="OrthoDB" id="5114877at2"/>
<reference evidence="1 2" key="1">
    <citation type="submission" date="2019-10" db="EMBL/GenBank/DDBJ databases">
        <title>Nonomuraea sp. nov., isolated from Phyllanthus amarus.</title>
        <authorList>
            <person name="Klykleung N."/>
            <person name="Tanasupawat S."/>
        </authorList>
    </citation>
    <scope>NUCLEOTIDE SEQUENCE [LARGE SCALE GENOMIC DNA]</scope>
    <source>
        <strain evidence="1 2">PA1-10</strain>
    </source>
</reference>
<dbReference type="PROSITE" id="PS51257">
    <property type="entry name" value="PROKAR_LIPOPROTEIN"/>
    <property type="match status" value="1"/>
</dbReference>
<sequence length="151" mass="16060">MRTVARTTRRKPSAVACAAALGMFLLSACAAAVPSSPVRVAHHHGTHVSPDAAGQVLPTAGMEQIAGTLGCPSIDMQVDATELRQAVCRTSRGRYTLVTFTTDAGKRMWLDAAQAYGGTYLVGDRWVVIATPALLEALREQLGGRIESMRH</sequence>
<comment type="caution">
    <text evidence="1">The sequence shown here is derived from an EMBL/GenBank/DDBJ whole genome shotgun (WGS) entry which is preliminary data.</text>
</comment>